<organism evidence="2 3">
    <name type="scientific">Desulfosporosinus fructosivorans</name>
    <dbReference type="NCBI Taxonomy" id="2018669"/>
    <lineage>
        <taxon>Bacteria</taxon>
        <taxon>Bacillati</taxon>
        <taxon>Bacillota</taxon>
        <taxon>Clostridia</taxon>
        <taxon>Eubacteriales</taxon>
        <taxon>Desulfitobacteriaceae</taxon>
        <taxon>Desulfosporosinus</taxon>
    </lineage>
</organism>
<dbReference type="Proteomes" id="UP000298460">
    <property type="component" value="Unassembled WGS sequence"/>
</dbReference>
<feature type="transmembrane region" description="Helical" evidence="1">
    <location>
        <begin position="115"/>
        <end position="139"/>
    </location>
</feature>
<keyword evidence="1" id="KW-0472">Membrane</keyword>
<proteinExistence type="predicted"/>
<reference evidence="2 3" key="1">
    <citation type="submission" date="2019-03" db="EMBL/GenBank/DDBJ databases">
        <title>Draft Genome Sequence of Desulfosporosinus fructosivorans Strain 63.6F, Isolated from Marine Sediment in the Baltic Sea.</title>
        <authorList>
            <person name="Hausmann B."/>
            <person name="Vandieken V."/>
            <person name="Pjevac P."/>
            <person name="Schreck K."/>
            <person name="Herbold C.W."/>
            <person name="Loy A."/>
        </authorList>
    </citation>
    <scope>NUCLEOTIDE SEQUENCE [LARGE SCALE GENOMIC DNA]</scope>
    <source>
        <strain evidence="2 3">63.6F</strain>
    </source>
</reference>
<feature type="transmembrane region" description="Helical" evidence="1">
    <location>
        <begin position="20"/>
        <end position="40"/>
    </location>
</feature>
<protein>
    <submittedName>
        <fullName evidence="2">Uncharacterized protein</fullName>
    </submittedName>
</protein>
<evidence type="ECO:0000256" key="1">
    <source>
        <dbReference type="SAM" id="Phobius"/>
    </source>
</evidence>
<keyword evidence="1" id="KW-0812">Transmembrane</keyword>
<accession>A0A4Z0QZT4</accession>
<dbReference type="OrthoDB" id="2084325at2"/>
<feature type="transmembrane region" description="Helical" evidence="1">
    <location>
        <begin position="239"/>
        <end position="260"/>
    </location>
</feature>
<feature type="transmembrane region" description="Helical" evidence="1">
    <location>
        <begin position="60"/>
        <end position="82"/>
    </location>
</feature>
<keyword evidence="3" id="KW-1185">Reference proteome</keyword>
<keyword evidence="1" id="KW-1133">Transmembrane helix</keyword>
<evidence type="ECO:0000313" key="2">
    <source>
        <dbReference type="EMBL" id="TGE36302.1"/>
    </source>
</evidence>
<name>A0A4Z0QZT4_9FIRM</name>
<feature type="transmembrane region" description="Helical" evidence="1">
    <location>
        <begin position="168"/>
        <end position="187"/>
    </location>
</feature>
<dbReference type="EMBL" id="SPQQ01000008">
    <property type="protein sequence ID" value="TGE36302.1"/>
    <property type="molecule type" value="Genomic_DNA"/>
</dbReference>
<sequence>MLIRLLGYEIYKKWKVSRNILGGFIVLQVLLLSITRVFFWNDALSKMVMGIGDNGQNGSFTLGLISLLYFGIATGLFFLPIIENIYRFEKDLSGKQAVLELMIPIISWKKILSKLIVMLLSTIVFQMTAALSIMAYVLVNSNFNKEIVDSTLYNARIIISSPGKSSIVALYAIYILALIYILVMFCIAFSKSITHKNRIAVPIGISMFIACIAVFIVAATQIVKFPIVEFDLFGIEESLSSLIFVLLFGGSLFLGSSFLMENRIEN</sequence>
<dbReference type="RefSeq" id="WP_135550104.1">
    <property type="nucleotide sequence ID" value="NZ_SPQQ01000008.1"/>
</dbReference>
<comment type="caution">
    <text evidence="2">The sequence shown here is derived from an EMBL/GenBank/DDBJ whole genome shotgun (WGS) entry which is preliminary data.</text>
</comment>
<feature type="transmembrane region" description="Helical" evidence="1">
    <location>
        <begin position="199"/>
        <end position="219"/>
    </location>
</feature>
<gene>
    <name evidence="2" type="ORF">E4K67_20425</name>
</gene>
<dbReference type="AlphaFoldDB" id="A0A4Z0QZT4"/>
<evidence type="ECO:0000313" key="3">
    <source>
        <dbReference type="Proteomes" id="UP000298460"/>
    </source>
</evidence>